<dbReference type="RefSeq" id="WP_037355916.1">
    <property type="nucleotide sequence ID" value="NZ_BHZF01000001.1"/>
</dbReference>
<accession>A0A369A872</accession>
<dbReference type="Pfam" id="PF11251">
    <property type="entry name" value="DUF3050"/>
    <property type="match status" value="1"/>
</dbReference>
<dbReference type="Gene3D" id="1.20.910.10">
    <property type="entry name" value="Heme oxygenase-like"/>
    <property type="match status" value="1"/>
</dbReference>
<evidence type="ECO:0000313" key="1">
    <source>
        <dbReference type="EMBL" id="RCX05321.1"/>
    </source>
</evidence>
<organism evidence="1 2">
    <name type="scientific">Schleiferia thermophila</name>
    <dbReference type="NCBI Taxonomy" id="884107"/>
    <lineage>
        <taxon>Bacteria</taxon>
        <taxon>Pseudomonadati</taxon>
        <taxon>Bacteroidota</taxon>
        <taxon>Flavobacteriia</taxon>
        <taxon>Flavobacteriales</taxon>
        <taxon>Schleiferiaceae</taxon>
        <taxon>Schleiferia</taxon>
    </lineage>
</organism>
<dbReference type="EMBL" id="QPJS01000001">
    <property type="protein sequence ID" value="RCX05321.1"/>
    <property type="molecule type" value="Genomic_DNA"/>
</dbReference>
<proteinExistence type="predicted"/>
<name>A0A369A872_9FLAO</name>
<protein>
    <submittedName>
        <fullName evidence="1">DUF3050 family protein</fullName>
    </submittedName>
</protein>
<comment type="caution">
    <text evidence="1">The sequence shown here is derived from an EMBL/GenBank/DDBJ whole genome shotgun (WGS) entry which is preliminary data.</text>
</comment>
<reference evidence="1 2" key="1">
    <citation type="submission" date="2018-07" db="EMBL/GenBank/DDBJ databases">
        <title>Genomic Encyclopedia of Type Strains, Phase IV (KMG-IV): sequencing the most valuable type-strain genomes for metagenomic binning, comparative biology and taxonomic classification.</title>
        <authorList>
            <person name="Goeker M."/>
        </authorList>
    </citation>
    <scope>NUCLEOTIDE SEQUENCE [LARGE SCALE GENOMIC DNA]</scope>
    <source>
        <strain evidence="1 2">DSM 21410</strain>
    </source>
</reference>
<dbReference type="InterPro" id="IPR016084">
    <property type="entry name" value="Haem_Oase-like_multi-hlx"/>
</dbReference>
<dbReference type="SUPFAM" id="SSF48613">
    <property type="entry name" value="Heme oxygenase-like"/>
    <property type="match status" value="1"/>
</dbReference>
<dbReference type="Proteomes" id="UP000253517">
    <property type="component" value="Unassembled WGS sequence"/>
</dbReference>
<dbReference type="InterPro" id="IPR024423">
    <property type="entry name" value="DUF3050"/>
</dbReference>
<sequence>MNSGQIEHIKKIIQPLRRQIIEHPVYAKIHSMEHIYTFMEHHVYAVWDFMSLLKSLQNQLTCTTVPWLPVGDANIRYLINEIVIGEESDLDYESRRSSHFEMYLDAMERAGANTASIRQFIKHLQATGDVGTAIRLTEVPRGVIEFLNFTFQIIQSNKLHQIAAVFTFGREDLIPDMFLSIIDQLHREFPERISAFKYYIERHIQVDGEHHSHLALEMVAGLCGTNQIKWEEALEAATKALEMRKLLWDAILKQISTSREVEI</sequence>
<evidence type="ECO:0000313" key="2">
    <source>
        <dbReference type="Proteomes" id="UP000253517"/>
    </source>
</evidence>
<dbReference type="AlphaFoldDB" id="A0A369A872"/>
<gene>
    <name evidence="1" type="ORF">DES35_101606</name>
</gene>
<keyword evidence="2" id="KW-1185">Reference proteome</keyword>